<evidence type="ECO:0000313" key="3">
    <source>
        <dbReference type="Proteomes" id="UP000886998"/>
    </source>
</evidence>
<dbReference type="Proteomes" id="UP000886998">
    <property type="component" value="Unassembled WGS sequence"/>
</dbReference>
<keyword evidence="3" id="KW-1185">Reference proteome</keyword>
<accession>A0A8X7CIW1</accession>
<feature type="region of interest" description="Disordered" evidence="1">
    <location>
        <begin position="14"/>
        <end position="81"/>
    </location>
</feature>
<reference evidence="2" key="1">
    <citation type="submission" date="2020-08" db="EMBL/GenBank/DDBJ databases">
        <title>Multicomponent nature underlies the extraordinary mechanical properties of spider dragline silk.</title>
        <authorList>
            <person name="Kono N."/>
            <person name="Nakamura H."/>
            <person name="Mori M."/>
            <person name="Yoshida Y."/>
            <person name="Ohtoshi R."/>
            <person name="Malay A.D."/>
            <person name="Moran D.A.P."/>
            <person name="Tomita M."/>
            <person name="Numata K."/>
            <person name="Arakawa K."/>
        </authorList>
    </citation>
    <scope>NUCLEOTIDE SEQUENCE</scope>
</reference>
<dbReference type="AlphaFoldDB" id="A0A8X7CIW1"/>
<sequence length="149" mass="15895">MDGLLCTSPVKVKLLTGPPVKGKQPSGSLAKGKQPSGSLAKGKQPSGSLAKGKQPSGSLAKGKQPSGSLAKGKQPSGSLVKEKQITGVSECIITYLSDHAFKISFPIEELKHFPKFLASNECRPLCSTWKMTVHMHPPKVLVIFCYEYS</sequence>
<proteinExistence type="predicted"/>
<gene>
    <name evidence="2" type="ORF">TNIN_440871</name>
</gene>
<dbReference type="EMBL" id="BMAV01018197">
    <property type="protein sequence ID" value="GFY70353.1"/>
    <property type="molecule type" value="Genomic_DNA"/>
</dbReference>
<organism evidence="2 3">
    <name type="scientific">Trichonephila inaurata madagascariensis</name>
    <dbReference type="NCBI Taxonomy" id="2747483"/>
    <lineage>
        <taxon>Eukaryota</taxon>
        <taxon>Metazoa</taxon>
        <taxon>Ecdysozoa</taxon>
        <taxon>Arthropoda</taxon>
        <taxon>Chelicerata</taxon>
        <taxon>Arachnida</taxon>
        <taxon>Araneae</taxon>
        <taxon>Araneomorphae</taxon>
        <taxon>Entelegynae</taxon>
        <taxon>Araneoidea</taxon>
        <taxon>Nephilidae</taxon>
        <taxon>Trichonephila</taxon>
        <taxon>Trichonephila inaurata</taxon>
    </lineage>
</organism>
<evidence type="ECO:0000313" key="2">
    <source>
        <dbReference type="EMBL" id="GFY70353.1"/>
    </source>
</evidence>
<comment type="caution">
    <text evidence="2">The sequence shown here is derived from an EMBL/GenBank/DDBJ whole genome shotgun (WGS) entry which is preliminary data.</text>
</comment>
<protein>
    <submittedName>
        <fullName evidence="2">Uncharacterized protein</fullName>
    </submittedName>
</protein>
<evidence type="ECO:0000256" key="1">
    <source>
        <dbReference type="SAM" id="MobiDB-lite"/>
    </source>
</evidence>
<name>A0A8X7CIW1_9ARAC</name>